<dbReference type="PANTHER" id="PTHR41814:SF1">
    <property type="entry name" value="CELLULASE"/>
    <property type="match status" value="1"/>
</dbReference>
<keyword evidence="2" id="KW-0732">Signal</keyword>
<dbReference type="Proteomes" id="UP000559027">
    <property type="component" value="Unassembled WGS sequence"/>
</dbReference>
<reference evidence="3 4" key="1">
    <citation type="journal article" date="2020" name="ISME J.">
        <title>Uncovering the hidden diversity of litter-decomposition mechanisms in mushroom-forming fungi.</title>
        <authorList>
            <person name="Floudas D."/>
            <person name="Bentzer J."/>
            <person name="Ahren D."/>
            <person name="Johansson T."/>
            <person name="Persson P."/>
            <person name="Tunlid A."/>
        </authorList>
    </citation>
    <scope>NUCLEOTIDE SEQUENCE [LARGE SCALE GENOMIC DNA]</scope>
    <source>
        <strain evidence="3 4">CBS 146.42</strain>
    </source>
</reference>
<sequence length="457" mass="50047">MKNLPLFLVWGLLHVLLSPLYLVGAQNLTDEQIAVVSQRLAESAQKSWELGTRSQTILEVNATLYSVFSHNTLPPPSVPPENLTDVLVPFFNLARDVVSEWVKASANATEPLPLIPGDGSVGDPAAIGMSVLLANWTGQANVSGLDFASAARAEVDYLLNFAPRTPDGAISHRVSELQLWSDFVYMVPPFLAYYGVMTENRTLLLEAYNQINLHRKHLRDQDADSRWKHVLGSDASGPGHDEDHWTTGNGWAAAGILRVLATFRNSQYANTLKDEQKDLGNWVKEIHDGMYAVLDDSVNMFANYPDVSADSPGNFHDASGSALLASTVFRGAVMLDQFTHVPAAEKIRRTLLSPSGTASSSAASSTDLSPTFENYVHLTKEGWLTPVVDPNSYGQQGSQSPESEAFVLQLHSAWRDWVADGARGANAGTSVRLAWLGVDSGGWMWYMSGWWILVLFF</sequence>
<dbReference type="Pfam" id="PF07470">
    <property type="entry name" value="Glyco_hydro_88"/>
    <property type="match status" value="1"/>
</dbReference>
<evidence type="ECO:0000313" key="3">
    <source>
        <dbReference type="EMBL" id="KAF5350046.1"/>
    </source>
</evidence>
<evidence type="ECO:0000313" key="4">
    <source>
        <dbReference type="Proteomes" id="UP000559027"/>
    </source>
</evidence>
<protein>
    <recommendedName>
        <fullName evidence="5">Glycoside hydrolase family 105 protein</fullName>
    </recommendedName>
</protein>
<dbReference type="PANTHER" id="PTHR41814">
    <property type="entry name" value="EXPRESSED PROTEIN"/>
    <property type="match status" value="1"/>
</dbReference>
<dbReference type="SUPFAM" id="SSF48208">
    <property type="entry name" value="Six-hairpin glycosidases"/>
    <property type="match status" value="1"/>
</dbReference>
<dbReference type="InterPro" id="IPR010905">
    <property type="entry name" value="Glyco_hydro_88"/>
</dbReference>
<dbReference type="AlphaFoldDB" id="A0A8H5CXX5"/>
<dbReference type="EMBL" id="JAACJO010000015">
    <property type="protein sequence ID" value="KAF5350046.1"/>
    <property type="molecule type" value="Genomic_DNA"/>
</dbReference>
<dbReference type="Gene3D" id="1.50.10.10">
    <property type="match status" value="1"/>
</dbReference>
<proteinExistence type="predicted"/>
<evidence type="ECO:0000256" key="2">
    <source>
        <dbReference type="SAM" id="SignalP"/>
    </source>
</evidence>
<feature type="chain" id="PRO_5034916194" description="Glycoside hydrolase family 105 protein" evidence="2">
    <location>
        <begin position="26"/>
        <end position="457"/>
    </location>
</feature>
<dbReference type="OrthoDB" id="4138492at2759"/>
<evidence type="ECO:0000256" key="1">
    <source>
        <dbReference type="ARBA" id="ARBA00022801"/>
    </source>
</evidence>
<dbReference type="InterPro" id="IPR012341">
    <property type="entry name" value="6hp_glycosidase-like_sf"/>
</dbReference>
<evidence type="ECO:0008006" key="5">
    <source>
        <dbReference type="Google" id="ProtNLM"/>
    </source>
</evidence>
<accession>A0A8H5CXX5</accession>
<keyword evidence="4" id="KW-1185">Reference proteome</keyword>
<dbReference type="GO" id="GO:0016787">
    <property type="term" value="F:hydrolase activity"/>
    <property type="evidence" value="ECO:0007669"/>
    <property type="project" value="UniProtKB-KW"/>
</dbReference>
<feature type="signal peptide" evidence="2">
    <location>
        <begin position="1"/>
        <end position="25"/>
    </location>
</feature>
<name>A0A8H5CXX5_9AGAR</name>
<gene>
    <name evidence="3" type="ORF">D9756_009198</name>
</gene>
<keyword evidence="1" id="KW-0378">Hydrolase</keyword>
<dbReference type="InterPro" id="IPR008928">
    <property type="entry name" value="6-hairpin_glycosidase_sf"/>
</dbReference>
<dbReference type="GO" id="GO:0005975">
    <property type="term" value="P:carbohydrate metabolic process"/>
    <property type="evidence" value="ECO:0007669"/>
    <property type="project" value="InterPro"/>
</dbReference>
<comment type="caution">
    <text evidence="3">The sequence shown here is derived from an EMBL/GenBank/DDBJ whole genome shotgun (WGS) entry which is preliminary data.</text>
</comment>
<organism evidence="3 4">
    <name type="scientific">Leucocoprinus leucothites</name>
    <dbReference type="NCBI Taxonomy" id="201217"/>
    <lineage>
        <taxon>Eukaryota</taxon>
        <taxon>Fungi</taxon>
        <taxon>Dikarya</taxon>
        <taxon>Basidiomycota</taxon>
        <taxon>Agaricomycotina</taxon>
        <taxon>Agaricomycetes</taxon>
        <taxon>Agaricomycetidae</taxon>
        <taxon>Agaricales</taxon>
        <taxon>Agaricineae</taxon>
        <taxon>Agaricaceae</taxon>
        <taxon>Leucocoprinus</taxon>
    </lineage>
</organism>